<gene>
    <name evidence="2" type="ORF">CPB83DRAFT_844492</name>
</gene>
<evidence type="ECO:0000313" key="3">
    <source>
        <dbReference type="Proteomes" id="UP000807306"/>
    </source>
</evidence>
<dbReference type="AlphaFoldDB" id="A0A9P6ER83"/>
<name>A0A9P6ER83_9AGAR</name>
<evidence type="ECO:0008006" key="4">
    <source>
        <dbReference type="Google" id="ProtNLM"/>
    </source>
</evidence>
<organism evidence="2 3">
    <name type="scientific">Crepidotus variabilis</name>
    <dbReference type="NCBI Taxonomy" id="179855"/>
    <lineage>
        <taxon>Eukaryota</taxon>
        <taxon>Fungi</taxon>
        <taxon>Dikarya</taxon>
        <taxon>Basidiomycota</taxon>
        <taxon>Agaricomycotina</taxon>
        <taxon>Agaricomycetes</taxon>
        <taxon>Agaricomycetidae</taxon>
        <taxon>Agaricales</taxon>
        <taxon>Agaricineae</taxon>
        <taxon>Crepidotaceae</taxon>
        <taxon>Crepidotus</taxon>
    </lineage>
</organism>
<keyword evidence="3" id="KW-1185">Reference proteome</keyword>
<dbReference type="Proteomes" id="UP000807306">
    <property type="component" value="Unassembled WGS sequence"/>
</dbReference>
<evidence type="ECO:0000313" key="2">
    <source>
        <dbReference type="EMBL" id="KAF9533766.1"/>
    </source>
</evidence>
<sequence>MSRDALQQSIQTLKVKRDNLVKELEAVELDLRNQQAAYSSLLNEESLIYRLPAEIITSVFLICQHWRTVSRPSSRRRTASVWFPIIASHVSRKWRQLALGTPLLWNVIDLPVYLPPDIHDQHIMDRVRAHLERSGECFLDITLEFRSGAGTKPTRLLELLKDNSNRWRRLSVVTPIDFVADFRVMLQDANAPSLEHLSLHFGKPQEPTLSPRKRLENVTASILQIHSSPLTFVRLAGLALGNLHPPMAGVTTLHLDGWTRHYGSYGQFRAILEAASSLVNLSLNELCIHHPRDPLAIIQPTSLPYLQSLRIRGSSTPVSFLLSLLDTRKLRHLSLHNIDSFSSGILATVETLQLDSCALNEQDIAHLIQSLPAIFHLTVDEAMPDIFFMLLPDWTDGDTAAVNASLGKPLPWPNLRTLALRELQPSDVPLLFQMISLRQEYSKLGCGCSLGKVTLDRRSRTVLRTKQRLMTLQEQIKVENVDDPEAWPPGLGYNDVHDLLE</sequence>
<proteinExistence type="predicted"/>
<accession>A0A9P6ER83</accession>
<reference evidence="2" key="1">
    <citation type="submission" date="2020-11" db="EMBL/GenBank/DDBJ databases">
        <authorList>
            <consortium name="DOE Joint Genome Institute"/>
            <person name="Ahrendt S."/>
            <person name="Riley R."/>
            <person name="Andreopoulos W."/>
            <person name="Labutti K."/>
            <person name="Pangilinan J."/>
            <person name="Ruiz-Duenas F.J."/>
            <person name="Barrasa J.M."/>
            <person name="Sanchez-Garcia M."/>
            <person name="Camarero S."/>
            <person name="Miyauchi S."/>
            <person name="Serrano A."/>
            <person name="Linde D."/>
            <person name="Babiker R."/>
            <person name="Drula E."/>
            <person name="Ayuso-Fernandez I."/>
            <person name="Pacheco R."/>
            <person name="Padilla G."/>
            <person name="Ferreira P."/>
            <person name="Barriuso J."/>
            <person name="Kellner H."/>
            <person name="Castanera R."/>
            <person name="Alfaro M."/>
            <person name="Ramirez L."/>
            <person name="Pisabarro A.G."/>
            <person name="Kuo A."/>
            <person name="Tritt A."/>
            <person name="Lipzen A."/>
            <person name="He G."/>
            <person name="Yan M."/>
            <person name="Ng V."/>
            <person name="Cullen D."/>
            <person name="Martin F."/>
            <person name="Rosso M.-N."/>
            <person name="Henrissat B."/>
            <person name="Hibbett D."/>
            <person name="Martinez A.T."/>
            <person name="Grigoriev I.V."/>
        </authorList>
    </citation>
    <scope>NUCLEOTIDE SEQUENCE</scope>
    <source>
        <strain evidence="2">CBS 506.95</strain>
    </source>
</reference>
<dbReference type="InterPro" id="IPR032675">
    <property type="entry name" value="LRR_dom_sf"/>
</dbReference>
<evidence type="ECO:0000256" key="1">
    <source>
        <dbReference type="SAM" id="Coils"/>
    </source>
</evidence>
<dbReference type="OrthoDB" id="3203373at2759"/>
<dbReference type="SUPFAM" id="SSF52047">
    <property type="entry name" value="RNI-like"/>
    <property type="match status" value="1"/>
</dbReference>
<dbReference type="Gene3D" id="3.80.10.10">
    <property type="entry name" value="Ribonuclease Inhibitor"/>
    <property type="match status" value="1"/>
</dbReference>
<feature type="coiled-coil region" evidence="1">
    <location>
        <begin position="3"/>
        <end position="44"/>
    </location>
</feature>
<dbReference type="EMBL" id="MU157827">
    <property type="protein sequence ID" value="KAF9533766.1"/>
    <property type="molecule type" value="Genomic_DNA"/>
</dbReference>
<comment type="caution">
    <text evidence="2">The sequence shown here is derived from an EMBL/GenBank/DDBJ whole genome shotgun (WGS) entry which is preliminary data.</text>
</comment>
<protein>
    <recommendedName>
        <fullName evidence="4">F-box domain-containing protein</fullName>
    </recommendedName>
</protein>
<keyword evidence="1" id="KW-0175">Coiled coil</keyword>